<proteinExistence type="predicted"/>
<feature type="transmembrane region" description="Helical" evidence="1">
    <location>
        <begin position="33"/>
        <end position="50"/>
    </location>
</feature>
<gene>
    <name evidence="2" type="ORF">ECRASSUSDP1_LOCUS21502</name>
</gene>
<evidence type="ECO:0000313" key="2">
    <source>
        <dbReference type="EMBL" id="CAI2380075.1"/>
    </source>
</evidence>
<evidence type="ECO:0000256" key="1">
    <source>
        <dbReference type="SAM" id="Phobius"/>
    </source>
</evidence>
<keyword evidence="1" id="KW-0472">Membrane</keyword>
<evidence type="ECO:0000313" key="3">
    <source>
        <dbReference type="Proteomes" id="UP001295684"/>
    </source>
</evidence>
<feature type="transmembrane region" description="Helical" evidence="1">
    <location>
        <begin position="100"/>
        <end position="118"/>
    </location>
</feature>
<keyword evidence="1" id="KW-0812">Transmembrane</keyword>
<protein>
    <submittedName>
        <fullName evidence="2">Uncharacterized protein</fullName>
    </submittedName>
</protein>
<dbReference type="Proteomes" id="UP001295684">
    <property type="component" value="Unassembled WGS sequence"/>
</dbReference>
<reference evidence="2" key="1">
    <citation type="submission" date="2023-07" db="EMBL/GenBank/DDBJ databases">
        <authorList>
            <consortium name="AG Swart"/>
            <person name="Singh M."/>
            <person name="Singh A."/>
            <person name="Seah K."/>
            <person name="Emmerich C."/>
        </authorList>
    </citation>
    <scope>NUCLEOTIDE SEQUENCE</scope>
    <source>
        <strain evidence="2">DP1</strain>
    </source>
</reference>
<accession>A0AAD2D4X2</accession>
<comment type="caution">
    <text evidence="2">The sequence shown here is derived from an EMBL/GenBank/DDBJ whole genome shotgun (WGS) entry which is preliminary data.</text>
</comment>
<feature type="transmembrane region" description="Helical" evidence="1">
    <location>
        <begin position="70"/>
        <end position="88"/>
    </location>
</feature>
<dbReference type="AlphaFoldDB" id="A0AAD2D4X2"/>
<feature type="transmembrane region" description="Helical" evidence="1">
    <location>
        <begin position="6"/>
        <end position="26"/>
    </location>
</feature>
<keyword evidence="1" id="KW-1133">Transmembrane helix</keyword>
<dbReference type="EMBL" id="CAMPGE010021985">
    <property type="protein sequence ID" value="CAI2380075.1"/>
    <property type="molecule type" value="Genomic_DNA"/>
</dbReference>
<name>A0AAD2D4X2_EUPCR</name>
<keyword evidence="3" id="KW-1185">Reference proteome</keyword>
<sequence length="134" mass="15145">MVGFQYSSTLLSTFFLIFLIIAPHLAFHWSSSCFSCSSFSFVLGLIQYLFQSFEIDSIISDNSLFLLNSIIDWYSLIVILCSLVNFSFTNKVCSESVDTFLLFLFGALMIAFCISPSTSSSLKFWSKLSLLRSK</sequence>
<organism evidence="2 3">
    <name type="scientific">Euplotes crassus</name>
    <dbReference type="NCBI Taxonomy" id="5936"/>
    <lineage>
        <taxon>Eukaryota</taxon>
        <taxon>Sar</taxon>
        <taxon>Alveolata</taxon>
        <taxon>Ciliophora</taxon>
        <taxon>Intramacronucleata</taxon>
        <taxon>Spirotrichea</taxon>
        <taxon>Hypotrichia</taxon>
        <taxon>Euplotida</taxon>
        <taxon>Euplotidae</taxon>
        <taxon>Moneuplotes</taxon>
    </lineage>
</organism>